<sequence>MSFVELERSVFTSFGKGDFEKVHALIFKAETLYPDNLNKILFWKACVFSVEGKVHQSISALKEGINRGIWWNPNTLINYPDLKKLKEYDDFNTIINHCDTLLKEAKQQSQFKNYTFGNPESDTSLLTLHWRGSNVANFAHHWFNDDLLNNYQFSFPQSSQVHGYNSFCWDDPEIALQDTLQSYKNISPSNTVVIAGASQGGKLAIEYALKETINTKHFIAVVPAIKELDSFKEILNQNYTSNLKGWIITGDQDYFYDKTCLLNELLCEHNIQSELIIKDGLGHYFPADFSHMLSDVLKEVNIKK</sequence>
<evidence type="ECO:0000313" key="2">
    <source>
        <dbReference type="EMBL" id="TFB13374.1"/>
    </source>
</evidence>
<dbReference type="AlphaFoldDB" id="A0A4Y8IIE6"/>
<dbReference type="Gene3D" id="3.40.50.1820">
    <property type="entry name" value="alpha/beta hydrolase"/>
    <property type="match status" value="1"/>
</dbReference>
<feature type="domain" description="BCE-2095-like N-terminal" evidence="1">
    <location>
        <begin position="35"/>
        <end position="105"/>
    </location>
</feature>
<reference evidence="2 3" key="1">
    <citation type="submission" date="2019-03" db="EMBL/GenBank/DDBJ databases">
        <authorList>
            <person name="He R.-H."/>
        </authorList>
    </citation>
    <scope>NUCLEOTIDE SEQUENCE [LARGE SCALE GENOMIC DNA]</scope>
    <source>
        <strain evidence="3">SH 714</strain>
    </source>
</reference>
<dbReference type="EMBL" id="SOPW01000026">
    <property type="protein sequence ID" value="TFB13374.1"/>
    <property type="molecule type" value="Genomic_DNA"/>
</dbReference>
<dbReference type="SUPFAM" id="SSF53474">
    <property type="entry name" value="alpha/beta-Hydrolases"/>
    <property type="match status" value="1"/>
</dbReference>
<accession>A0A4Y8IIE6</accession>
<gene>
    <name evidence="2" type="ORF">E3U55_16160</name>
</gene>
<dbReference type="Proteomes" id="UP000297975">
    <property type="component" value="Unassembled WGS sequence"/>
</dbReference>
<dbReference type="Pfam" id="PF22316">
    <property type="entry name" value="ABhydrolase-like_N"/>
    <property type="match status" value="1"/>
</dbReference>
<comment type="caution">
    <text evidence="2">The sequence shown here is derived from an EMBL/GenBank/DDBJ whole genome shotgun (WGS) entry which is preliminary data.</text>
</comment>
<dbReference type="OrthoDB" id="2832922at2"/>
<proteinExistence type="predicted"/>
<evidence type="ECO:0000259" key="1">
    <source>
        <dbReference type="Pfam" id="PF22316"/>
    </source>
</evidence>
<keyword evidence="3" id="KW-1185">Reference proteome</keyword>
<dbReference type="InterPro" id="IPR029058">
    <property type="entry name" value="AB_hydrolase_fold"/>
</dbReference>
<organism evidence="2 3">
    <name type="scientific">Filobacillus milosensis</name>
    <dbReference type="NCBI Taxonomy" id="94137"/>
    <lineage>
        <taxon>Bacteria</taxon>
        <taxon>Bacillati</taxon>
        <taxon>Bacillota</taxon>
        <taxon>Bacilli</taxon>
        <taxon>Bacillales</taxon>
        <taxon>Bacillaceae</taxon>
        <taxon>Filobacillus</taxon>
    </lineage>
</organism>
<name>A0A4Y8IIE6_9BACI</name>
<protein>
    <submittedName>
        <fullName evidence="2">DUF3089 domain-containing protein</fullName>
    </submittedName>
</protein>
<dbReference type="RefSeq" id="WP_134341515.1">
    <property type="nucleotide sequence ID" value="NZ_SOPW01000026.1"/>
</dbReference>
<evidence type="ECO:0000313" key="3">
    <source>
        <dbReference type="Proteomes" id="UP000297975"/>
    </source>
</evidence>
<dbReference type="InterPro" id="IPR054527">
    <property type="entry name" value="BCE_2095-like_N"/>
</dbReference>